<evidence type="ECO:0000313" key="9">
    <source>
        <dbReference type="Proteomes" id="UP000002247"/>
    </source>
</evidence>
<dbReference type="InterPro" id="IPR010998">
    <property type="entry name" value="Integrase_recombinase_N"/>
</dbReference>
<proteinExistence type="inferred from homology"/>
<evidence type="ECO:0000256" key="4">
    <source>
        <dbReference type="ARBA" id="ARBA00023172"/>
    </source>
</evidence>
<dbReference type="GO" id="GO:0006310">
    <property type="term" value="P:DNA recombination"/>
    <property type="evidence" value="ECO:0007669"/>
    <property type="project" value="UniProtKB-KW"/>
</dbReference>
<evidence type="ECO:0000256" key="2">
    <source>
        <dbReference type="ARBA" id="ARBA00022908"/>
    </source>
</evidence>
<dbReference type="GO" id="GO:0015074">
    <property type="term" value="P:DNA integration"/>
    <property type="evidence" value="ECO:0007669"/>
    <property type="project" value="UniProtKB-KW"/>
</dbReference>
<dbReference type="GO" id="GO:0003677">
    <property type="term" value="F:DNA binding"/>
    <property type="evidence" value="ECO:0007669"/>
    <property type="project" value="UniProtKB-UniRule"/>
</dbReference>
<dbReference type="InterPro" id="IPR013762">
    <property type="entry name" value="Integrase-like_cat_sf"/>
</dbReference>
<dbReference type="PANTHER" id="PTHR30349:SF64">
    <property type="entry name" value="PROPHAGE INTEGRASE INTD-RELATED"/>
    <property type="match status" value="1"/>
</dbReference>
<name>D6ZE80_SEGRD</name>
<dbReference type="Gene3D" id="1.10.443.10">
    <property type="entry name" value="Intergrase catalytic core"/>
    <property type="match status" value="1"/>
</dbReference>
<evidence type="ECO:0000313" key="8">
    <source>
        <dbReference type="EMBL" id="ADG97360.1"/>
    </source>
</evidence>
<dbReference type="eggNOG" id="COG4974">
    <property type="taxonomic scope" value="Bacteria"/>
</dbReference>
<dbReference type="PROSITE" id="PS51898">
    <property type="entry name" value="TYR_RECOMBINASE"/>
    <property type="match status" value="1"/>
</dbReference>
<dbReference type="InterPro" id="IPR011010">
    <property type="entry name" value="DNA_brk_join_enz"/>
</dbReference>
<dbReference type="CDD" id="cd01189">
    <property type="entry name" value="INT_ICEBs1_C_like"/>
    <property type="match status" value="1"/>
</dbReference>
<gene>
    <name evidence="8" type="ordered locus">Srot_0883</name>
</gene>
<reference evidence="8 9" key="1">
    <citation type="journal article" date="2010" name="Stand. Genomic Sci.">
        <title>Complete genome sequence of Segniliparus rotundus type strain (CDC 1076).</title>
        <authorList>
            <person name="Sikorski J."/>
            <person name="Lapidus A."/>
            <person name="Copeland A."/>
            <person name="Misra M."/>
            <person name="Glavina Del Rio T."/>
            <person name="Nolan M."/>
            <person name="Lucas S."/>
            <person name="Chen F."/>
            <person name="Tice H."/>
            <person name="Cheng J.F."/>
            <person name="Jando M."/>
            <person name="Schneider S."/>
            <person name="Bruce D."/>
            <person name="Goodwin L."/>
            <person name="Pitluck S."/>
            <person name="Liolios K."/>
            <person name="Mikhailova N."/>
            <person name="Pati A."/>
            <person name="Ivanova N."/>
            <person name="Mavromatis K."/>
            <person name="Chen A."/>
            <person name="Palaniappan K."/>
            <person name="Chertkov O."/>
            <person name="Land M."/>
            <person name="Hauser L."/>
            <person name="Chang Y.J."/>
            <person name="Jeffries C.D."/>
            <person name="Brettin T."/>
            <person name="Detter J.C."/>
            <person name="Han C."/>
            <person name="Rohde M."/>
            <person name="Goker M."/>
            <person name="Bristow J."/>
            <person name="Eisen J.A."/>
            <person name="Markowitz V."/>
            <person name="Hugenholtz P."/>
            <person name="Kyrpides N.C."/>
            <person name="Klenk H.P."/>
        </authorList>
    </citation>
    <scope>NUCLEOTIDE SEQUENCE [LARGE SCALE GENOMIC DNA]</scope>
    <source>
        <strain evidence="9">ATCC BAA-972 / CDC 1076 / CIP 108378 / DSM 44985 / JCM 13578</strain>
    </source>
</reference>
<organism evidence="8 9">
    <name type="scientific">Segniliparus rotundus (strain ATCC BAA-972 / CDC 1076 / CIP 108378 / DSM 44985 / JCM 13578)</name>
    <dbReference type="NCBI Taxonomy" id="640132"/>
    <lineage>
        <taxon>Bacteria</taxon>
        <taxon>Bacillati</taxon>
        <taxon>Actinomycetota</taxon>
        <taxon>Actinomycetes</taxon>
        <taxon>Mycobacteriales</taxon>
        <taxon>Segniliparaceae</taxon>
        <taxon>Segniliparus</taxon>
    </lineage>
</organism>
<dbReference type="InterPro" id="IPR004107">
    <property type="entry name" value="Integrase_SAM-like_N"/>
</dbReference>
<dbReference type="Proteomes" id="UP000002247">
    <property type="component" value="Chromosome"/>
</dbReference>
<accession>D6ZE80</accession>
<dbReference type="Pfam" id="PF14657">
    <property type="entry name" value="Arm-DNA-bind_4"/>
    <property type="match status" value="1"/>
</dbReference>
<dbReference type="KEGG" id="srt:Srot_0883"/>
<evidence type="ECO:0000256" key="1">
    <source>
        <dbReference type="ARBA" id="ARBA00008857"/>
    </source>
</evidence>
<dbReference type="STRING" id="640132.Srot_0883"/>
<dbReference type="SUPFAM" id="SSF56349">
    <property type="entry name" value="DNA breaking-rejoining enzymes"/>
    <property type="match status" value="1"/>
</dbReference>
<feature type="domain" description="Core-binding (CB)" evidence="7">
    <location>
        <begin position="63"/>
        <end position="145"/>
    </location>
</feature>
<dbReference type="EMBL" id="CP001958">
    <property type="protein sequence ID" value="ADG97360.1"/>
    <property type="molecule type" value="Genomic_DNA"/>
</dbReference>
<dbReference type="InterPro" id="IPR028259">
    <property type="entry name" value="AP2-like_int_N"/>
</dbReference>
<dbReference type="PROSITE" id="PS51900">
    <property type="entry name" value="CB"/>
    <property type="match status" value="1"/>
</dbReference>
<keyword evidence="3 5" id="KW-0238">DNA-binding</keyword>
<sequence>MATVEPYTTSLGEKLWLVRYRKPDRKQTTKRGFTTKRDANAFANEVEVKKATGSYIAPALGRVTVSSVAEGWLTHKEATLKPSAWRPVESAWRARVEPEWGAVRISDVEQVDVERWIARLRTQNLSATSVLRAHQTLAGVLDLAVKSRRLASNPARGIDGLPRKVRKPRTYFSTDQLHSLADESKGHRTLVLLLGTMGPRWGETVGLQVGDCDFLRRRVHIRRNAVQLGGGQIVVGTPKGHEDRWVPIPPFLLDDLARQCEGKKRDDLVFPARGGGFLKRPYAESGWFDGALRRAGLPRVTPHDLRHTAASIAVSNGANILALARMLGHDPAMTLKVYADLFDADLDAVAEAVSAAMTREKCAQNVLKGA</sequence>
<protein>
    <submittedName>
        <fullName evidence="8">Integrase family protein</fullName>
    </submittedName>
</protein>
<evidence type="ECO:0000259" key="7">
    <source>
        <dbReference type="PROSITE" id="PS51900"/>
    </source>
</evidence>
<dbReference type="AlphaFoldDB" id="D6ZE80"/>
<evidence type="ECO:0000259" key="6">
    <source>
        <dbReference type="PROSITE" id="PS51898"/>
    </source>
</evidence>
<dbReference type="RefSeq" id="WP_013137816.1">
    <property type="nucleotide sequence ID" value="NC_014168.1"/>
</dbReference>
<evidence type="ECO:0000256" key="3">
    <source>
        <dbReference type="ARBA" id="ARBA00023125"/>
    </source>
</evidence>
<dbReference type="InterPro" id="IPR050090">
    <property type="entry name" value="Tyrosine_recombinase_XerCD"/>
</dbReference>
<dbReference type="Gene3D" id="1.10.150.130">
    <property type="match status" value="1"/>
</dbReference>
<dbReference type="InterPro" id="IPR044068">
    <property type="entry name" value="CB"/>
</dbReference>
<dbReference type="InterPro" id="IPR002104">
    <property type="entry name" value="Integrase_catalytic"/>
</dbReference>
<dbReference type="PANTHER" id="PTHR30349">
    <property type="entry name" value="PHAGE INTEGRASE-RELATED"/>
    <property type="match status" value="1"/>
</dbReference>
<dbReference type="Pfam" id="PF00589">
    <property type="entry name" value="Phage_integrase"/>
    <property type="match status" value="1"/>
</dbReference>
<dbReference type="OrthoDB" id="1822491at2"/>
<dbReference type="Pfam" id="PF14659">
    <property type="entry name" value="Phage_int_SAM_3"/>
    <property type="match status" value="1"/>
</dbReference>
<comment type="similarity">
    <text evidence="1">Belongs to the 'phage' integrase family.</text>
</comment>
<evidence type="ECO:0000256" key="5">
    <source>
        <dbReference type="PROSITE-ProRule" id="PRU01248"/>
    </source>
</evidence>
<keyword evidence="4" id="KW-0233">DNA recombination</keyword>
<keyword evidence="2" id="KW-0229">DNA integration</keyword>
<feature type="domain" description="Tyr recombinase" evidence="6">
    <location>
        <begin position="167"/>
        <end position="351"/>
    </location>
</feature>
<keyword evidence="9" id="KW-1185">Reference proteome</keyword>
<dbReference type="HOGENOM" id="CLU_027562_17_5_11"/>